<reference evidence="2" key="2">
    <citation type="submission" date="2020-02" db="EMBL/GenBank/DDBJ databases">
        <authorList>
            <person name="Gilchrist C.L.M."/>
            <person name="Chooi Y.-H."/>
        </authorList>
    </citation>
    <scope>NUCLEOTIDE SEQUENCE</scope>
    <source>
        <strain evidence="2">MST-FP2251</strain>
    </source>
</reference>
<evidence type="ECO:0000256" key="1">
    <source>
        <dbReference type="SAM" id="MobiDB-lite"/>
    </source>
</evidence>
<evidence type="ECO:0000313" key="2">
    <source>
        <dbReference type="EMBL" id="KAF9894180.1"/>
    </source>
</evidence>
<reference evidence="2" key="1">
    <citation type="journal article" date="2019" name="Beilstein J. Org. Chem.">
        <title>Nanangenines: drimane sesquiterpenoids as the dominant metabolite cohort of a novel Australian fungus, Aspergillus nanangensis.</title>
        <authorList>
            <person name="Lacey H.J."/>
            <person name="Gilchrist C.L.M."/>
            <person name="Crombie A."/>
            <person name="Kalaitzis J.A."/>
            <person name="Vuong D."/>
            <person name="Rutledge P.J."/>
            <person name="Turner P."/>
            <person name="Pitt J.I."/>
            <person name="Lacey E."/>
            <person name="Chooi Y.H."/>
            <person name="Piggott A.M."/>
        </authorList>
    </citation>
    <scope>NUCLEOTIDE SEQUENCE</scope>
    <source>
        <strain evidence="2">MST-FP2251</strain>
    </source>
</reference>
<feature type="region of interest" description="Disordered" evidence="1">
    <location>
        <begin position="140"/>
        <end position="193"/>
    </location>
</feature>
<dbReference type="AlphaFoldDB" id="A0AAD4CWU0"/>
<feature type="region of interest" description="Disordered" evidence="1">
    <location>
        <begin position="1"/>
        <end position="60"/>
    </location>
</feature>
<evidence type="ECO:0000313" key="3">
    <source>
        <dbReference type="Proteomes" id="UP001194746"/>
    </source>
</evidence>
<dbReference type="EMBL" id="VCAU01000004">
    <property type="protein sequence ID" value="KAF9894180.1"/>
    <property type="molecule type" value="Genomic_DNA"/>
</dbReference>
<feature type="compositionally biased region" description="Acidic residues" evidence="1">
    <location>
        <begin position="184"/>
        <end position="193"/>
    </location>
</feature>
<comment type="caution">
    <text evidence="2">The sequence shown here is derived from an EMBL/GenBank/DDBJ whole genome shotgun (WGS) entry which is preliminary data.</text>
</comment>
<dbReference type="Pfam" id="PF20354">
    <property type="entry name" value="DUF6649"/>
    <property type="match status" value="1"/>
</dbReference>
<gene>
    <name evidence="2" type="ORF">FE257_007682</name>
</gene>
<protein>
    <submittedName>
        <fullName evidence="2">Uncharacterized protein</fullName>
    </submittedName>
</protein>
<accession>A0AAD4CWU0</accession>
<organism evidence="2 3">
    <name type="scientific">Aspergillus nanangensis</name>
    <dbReference type="NCBI Taxonomy" id="2582783"/>
    <lineage>
        <taxon>Eukaryota</taxon>
        <taxon>Fungi</taxon>
        <taxon>Dikarya</taxon>
        <taxon>Ascomycota</taxon>
        <taxon>Pezizomycotina</taxon>
        <taxon>Eurotiomycetes</taxon>
        <taxon>Eurotiomycetidae</taxon>
        <taxon>Eurotiales</taxon>
        <taxon>Aspergillaceae</taxon>
        <taxon>Aspergillus</taxon>
        <taxon>Aspergillus subgen. Circumdati</taxon>
    </lineage>
</organism>
<proteinExistence type="predicted"/>
<keyword evidence="3" id="KW-1185">Reference proteome</keyword>
<sequence length="193" mass="20986">MAQAPDAGSGHGKKRPAECDPDGDQPLAKKFDRLQIDPVATQAPAKADSPFISEQTPSLPDMMLLDDTKHTVYIQDLDREIEEIEKADGDLTIVPGFTGKLSSFPQFIIPDTKPKGNELVLYRKPSSFMSPQELDSIRRHLSETKEGAGDLGGRQGGKRGNSRGAVDSSLSRCTLHPKHASQPDDMDIDFGSD</sequence>
<dbReference type="InterPro" id="IPR046591">
    <property type="entry name" value="DUF6649"/>
</dbReference>
<name>A0AAD4CWU0_ASPNN</name>
<dbReference type="Proteomes" id="UP001194746">
    <property type="component" value="Unassembled WGS sequence"/>
</dbReference>